<sequence>MKRLFERLVAKITLLEGEEKKKKGEHVRLVAFLNKKEAQFWVMNEQSKVMTLIAFLDCKCYLKKVELCLNEVVGVEVMKIGTNIKVLRRNELQPSGHRIS</sequence>
<evidence type="ECO:0000313" key="2">
    <source>
        <dbReference type="Proteomes" id="UP001396334"/>
    </source>
</evidence>
<name>A0ABR2QTY3_9ROSI</name>
<proteinExistence type="predicted"/>
<comment type="caution">
    <text evidence="1">The sequence shown here is derived from an EMBL/GenBank/DDBJ whole genome shotgun (WGS) entry which is preliminary data.</text>
</comment>
<keyword evidence="2" id="KW-1185">Reference proteome</keyword>
<organism evidence="1 2">
    <name type="scientific">Hibiscus sabdariffa</name>
    <name type="common">roselle</name>
    <dbReference type="NCBI Taxonomy" id="183260"/>
    <lineage>
        <taxon>Eukaryota</taxon>
        <taxon>Viridiplantae</taxon>
        <taxon>Streptophyta</taxon>
        <taxon>Embryophyta</taxon>
        <taxon>Tracheophyta</taxon>
        <taxon>Spermatophyta</taxon>
        <taxon>Magnoliopsida</taxon>
        <taxon>eudicotyledons</taxon>
        <taxon>Gunneridae</taxon>
        <taxon>Pentapetalae</taxon>
        <taxon>rosids</taxon>
        <taxon>malvids</taxon>
        <taxon>Malvales</taxon>
        <taxon>Malvaceae</taxon>
        <taxon>Malvoideae</taxon>
        <taxon>Hibiscus</taxon>
    </lineage>
</organism>
<dbReference type="Proteomes" id="UP001396334">
    <property type="component" value="Unassembled WGS sequence"/>
</dbReference>
<dbReference type="EMBL" id="JBBPBN010000031">
    <property type="protein sequence ID" value="KAK9004122.1"/>
    <property type="molecule type" value="Genomic_DNA"/>
</dbReference>
<protein>
    <submittedName>
        <fullName evidence="1">Uncharacterized protein</fullName>
    </submittedName>
</protein>
<gene>
    <name evidence="1" type="ORF">V6N11_001932</name>
</gene>
<evidence type="ECO:0000313" key="1">
    <source>
        <dbReference type="EMBL" id="KAK9004122.1"/>
    </source>
</evidence>
<reference evidence="1 2" key="1">
    <citation type="journal article" date="2024" name="G3 (Bethesda)">
        <title>Genome assembly of Hibiscus sabdariffa L. provides insights into metabolisms of medicinal natural products.</title>
        <authorList>
            <person name="Kim T."/>
        </authorList>
    </citation>
    <scope>NUCLEOTIDE SEQUENCE [LARGE SCALE GENOMIC DNA]</scope>
    <source>
        <strain evidence="1">TK-2024</strain>
        <tissue evidence="1">Old leaves</tissue>
    </source>
</reference>
<accession>A0ABR2QTY3</accession>